<organism evidence="5 6">
    <name type="scientific">Malassezia japonica</name>
    <dbReference type="NCBI Taxonomy" id="223818"/>
    <lineage>
        <taxon>Eukaryota</taxon>
        <taxon>Fungi</taxon>
        <taxon>Dikarya</taxon>
        <taxon>Basidiomycota</taxon>
        <taxon>Ustilaginomycotina</taxon>
        <taxon>Malasseziomycetes</taxon>
        <taxon>Malasseziales</taxon>
        <taxon>Malasseziaceae</taxon>
        <taxon>Malassezia</taxon>
    </lineage>
</organism>
<keyword evidence="4" id="KW-0560">Oxidoreductase</keyword>
<evidence type="ECO:0000313" key="6">
    <source>
        <dbReference type="Proteomes" id="UP001217754"/>
    </source>
</evidence>
<evidence type="ECO:0000256" key="2">
    <source>
        <dbReference type="ARBA" id="ARBA00022630"/>
    </source>
</evidence>
<evidence type="ECO:0000256" key="1">
    <source>
        <dbReference type="ARBA" id="ARBA00009183"/>
    </source>
</evidence>
<dbReference type="SUPFAM" id="SSF51971">
    <property type="entry name" value="Nucleotide-binding domain"/>
    <property type="match status" value="1"/>
</dbReference>
<gene>
    <name evidence="5" type="ORF">MJAP1_001915</name>
</gene>
<dbReference type="Gene3D" id="3.50.50.60">
    <property type="entry name" value="FAD/NAD(P)-binding domain"/>
    <property type="match status" value="1"/>
</dbReference>
<evidence type="ECO:0000313" key="5">
    <source>
        <dbReference type="EMBL" id="WFD38949.1"/>
    </source>
</evidence>
<dbReference type="PRINTS" id="PR00419">
    <property type="entry name" value="ADXRDTASE"/>
</dbReference>
<dbReference type="GeneID" id="85225564"/>
<dbReference type="GO" id="GO:0050660">
    <property type="term" value="F:flavin adenine dinucleotide binding"/>
    <property type="evidence" value="ECO:0007669"/>
    <property type="project" value="InterPro"/>
</dbReference>
<dbReference type="InterPro" id="IPR020946">
    <property type="entry name" value="Flavin_mOase-like"/>
</dbReference>
<evidence type="ECO:0000256" key="3">
    <source>
        <dbReference type="ARBA" id="ARBA00022827"/>
    </source>
</evidence>
<dbReference type="GO" id="GO:0004499">
    <property type="term" value="F:N,N-dimethylaniline monooxygenase activity"/>
    <property type="evidence" value="ECO:0007669"/>
    <property type="project" value="InterPro"/>
</dbReference>
<protein>
    <recommendedName>
        <fullName evidence="7">Flavin-containing monooxygenase</fullName>
    </recommendedName>
</protein>
<dbReference type="Pfam" id="PF00743">
    <property type="entry name" value="FMO-like"/>
    <property type="match status" value="1"/>
</dbReference>
<dbReference type="InterPro" id="IPR036188">
    <property type="entry name" value="FAD/NAD-bd_sf"/>
</dbReference>
<proteinExistence type="inferred from homology"/>
<reference evidence="5" key="1">
    <citation type="submission" date="2023-03" db="EMBL/GenBank/DDBJ databases">
        <title>Mating type loci evolution in Malassezia.</title>
        <authorList>
            <person name="Coelho M.A."/>
        </authorList>
    </citation>
    <scope>NUCLEOTIDE SEQUENCE</scope>
    <source>
        <strain evidence="5">CBS 9431</strain>
    </source>
</reference>
<dbReference type="PANTHER" id="PTHR23023">
    <property type="entry name" value="DIMETHYLANILINE MONOOXYGENASE"/>
    <property type="match status" value="1"/>
</dbReference>
<dbReference type="RefSeq" id="XP_060121846.1">
    <property type="nucleotide sequence ID" value="XM_060265863.1"/>
</dbReference>
<dbReference type="EMBL" id="CP119960">
    <property type="protein sequence ID" value="WFD38949.1"/>
    <property type="molecule type" value="Genomic_DNA"/>
</dbReference>
<sequence>MGACGICCCVFGLLNAVLLYIYECIEVLISYFFSPLPPVPRPENKFGHVAVIGAGLSGISTASQLVAQGFQVTIFEAASESGGIWANVNSTSGLQINSMLYRFHPLVHWTYWYPHRDQVLQNIRKIWNVYGLKNRTRFNTRVTKVERHSSSTKLEGEEGHSRWVINGNQSEIFDGLVVTIGTCGKPKMLKLPGEEQFKGKIVHSSQLDNIDFEGKNVLIVGGGASGVEALELAVNKGANKPTILARSDKWVIPRNFVVDCLLSLQPFGREMPLSFVPEMFLKTFHYRELTEKMAPVQGFYTGTPIVNNKVLSLVREGKADYERGDVLKVKGDGIEWNARKRGQKKGEEGEMRFSEADIIVMAGGFERPSFDFLPDYLFPEGYSRPNMYLQVFPINDWSVVCTNSTFHDAVGTVGHFHIGVYARILSLFLNDPKTRPKPHDMRLWVDVIRFIKESAPGGQLEFFTYMELCLWFVLFLCSRFERLQYVFYVLNGYGFWVKDPKTDKPKFRLTLSNIFYRLRHGLVTQRADLVLNAANESKEEEKEE</sequence>
<keyword evidence="6" id="KW-1185">Reference proteome</keyword>
<keyword evidence="2" id="KW-0285">Flavoprotein</keyword>
<accession>A0AAF0F1Z4</accession>
<evidence type="ECO:0000256" key="4">
    <source>
        <dbReference type="ARBA" id="ARBA00023002"/>
    </source>
</evidence>
<evidence type="ECO:0008006" key="7">
    <source>
        <dbReference type="Google" id="ProtNLM"/>
    </source>
</evidence>
<comment type="similarity">
    <text evidence="1">Belongs to the FMO family.</text>
</comment>
<name>A0AAF0F1Z4_9BASI</name>
<keyword evidence="3" id="KW-0274">FAD</keyword>
<dbReference type="SUPFAM" id="SSF51905">
    <property type="entry name" value="FAD/NAD(P)-binding domain"/>
    <property type="match status" value="1"/>
</dbReference>
<dbReference type="InterPro" id="IPR050346">
    <property type="entry name" value="FMO-like"/>
</dbReference>
<dbReference type="Proteomes" id="UP001217754">
    <property type="component" value="Chromosome 3"/>
</dbReference>
<dbReference type="GO" id="GO:0050661">
    <property type="term" value="F:NADP binding"/>
    <property type="evidence" value="ECO:0007669"/>
    <property type="project" value="InterPro"/>
</dbReference>
<dbReference type="AlphaFoldDB" id="A0AAF0F1Z4"/>